<dbReference type="Pfam" id="PF09604">
    <property type="entry name" value="Potass_KdpF"/>
    <property type="match status" value="1"/>
</dbReference>
<keyword evidence="1" id="KW-0812">Transmembrane</keyword>
<keyword evidence="1" id="KW-0472">Membrane</keyword>
<dbReference type="RefSeq" id="WP_327101157.1">
    <property type="nucleotide sequence ID" value="NZ_CP109149.1"/>
</dbReference>
<reference evidence="2" key="1">
    <citation type="submission" date="2022-10" db="EMBL/GenBank/DDBJ databases">
        <title>The complete genomes of actinobacterial strains from the NBC collection.</title>
        <authorList>
            <person name="Joergensen T.S."/>
            <person name="Alvarez Arevalo M."/>
            <person name="Sterndorff E.B."/>
            <person name="Faurdal D."/>
            <person name="Vuksanovic O."/>
            <person name="Mourched A.-S."/>
            <person name="Charusanti P."/>
            <person name="Shaw S."/>
            <person name="Blin K."/>
            <person name="Weber T."/>
        </authorList>
    </citation>
    <scope>NUCLEOTIDE SEQUENCE</scope>
    <source>
        <strain evidence="2">NBC_01482</strain>
    </source>
</reference>
<dbReference type="EMBL" id="CP109441">
    <property type="protein sequence ID" value="WUV48125.1"/>
    <property type="molecule type" value="Genomic_DNA"/>
</dbReference>
<keyword evidence="3" id="KW-1185">Reference proteome</keyword>
<dbReference type="InterPro" id="IPR011726">
    <property type="entry name" value="KdpF"/>
</dbReference>
<gene>
    <name evidence="2" type="ORF">OG563_07965</name>
</gene>
<sequence>MGRQELVNKLRTSSNDRLTRHVARRTWSANGGWVNVCRGVHGAHRGDLRATGPDPAWGGKAVIANLIGLVLAVLIAVYLVAALLFPERF</sequence>
<evidence type="ECO:0000256" key="1">
    <source>
        <dbReference type="SAM" id="Phobius"/>
    </source>
</evidence>
<organism evidence="2 3">
    <name type="scientific">Nocardia vinacea</name>
    <dbReference type="NCBI Taxonomy" id="96468"/>
    <lineage>
        <taxon>Bacteria</taxon>
        <taxon>Bacillati</taxon>
        <taxon>Actinomycetota</taxon>
        <taxon>Actinomycetes</taxon>
        <taxon>Mycobacteriales</taxon>
        <taxon>Nocardiaceae</taxon>
        <taxon>Nocardia</taxon>
    </lineage>
</organism>
<evidence type="ECO:0000313" key="3">
    <source>
        <dbReference type="Proteomes" id="UP001432062"/>
    </source>
</evidence>
<feature type="transmembrane region" description="Helical" evidence="1">
    <location>
        <begin position="62"/>
        <end position="85"/>
    </location>
</feature>
<keyword evidence="1" id="KW-1133">Transmembrane helix</keyword>
<evidence type="ECO:0000313" key="2">
    <source>
        <dbReference type="EMBL" id="WUV48125.1"/>
    </source>
</evidence>
<dbReference type="Proteomes" id="UP001432062">
    <property type="component" value="Chromosome"/>
</dbReference>
<name>A0ABZ1Z200_9NOCA</name>
<proteinExistence type="predicted"/>
<accession>A0ABZ1Z200</accession>
<protein>
    <submittedName>
        <fullName evidence="2">Potassium-transporting ATPase subunit F</fullName>
    </submittedName>
</protein>